<name>A0A1G9YF50_9HYPH</name>
<dbReference type="STRING" id="582672.SAMN05216360_105272"/>
<dbReference type="Proteomes" id="UP000198704">
    <property type="component" value="Unassembled WGS sequence"/>
</dbReference>
<dbReference type="AlphaFoldDB" id="A0A1G9YF50"/>
<dbReference type="OrthoDB" id="7916371at2"/>
<gene>
    <name evidence="2" type="ORF">SAMN05216360_105272</name>
</gene>
<evidence type="ECO:0000256" key="1">
    <source>
        <dbReference type="SAM" id="Coils"/>
    </source>
</evidence>
<accession>A0A1G9YF50</accession>
<organism evidence="2 3">
    <name type="scientific">Methylobacterium phyllostachyos</name>
    <dbReference type="NCBI Taxonomy" id="582672"/>
    <lineage>
        <taxon>Bacteria</taxon>
        <taxon>Pseudomonadati</taxon>
        <taxon>Pseudomonadota</taxon>
        <taxon>Alphaproteobacteria</taxon>
        <taxon>Hyphomicrobiales</taxon>
        <taxon>Methylobacteriaceae</taxon>
        <taxon>Methylobacterium</taxon>
    </lineage>
</organism>
<dbReference type="Gene3D" id="3.90.20.10">
    <property type="match status" value="1"/>
</dbReference>
<dbReference type="EMBL" id="FNHS01000005">
    <property type="protein sequence ID" value="SDN07071.1"/>
    <property type="molecule type" value="Genomic_DNA"/>
</dbReference>
<evidence type="ECO:0000313" key="2">
    <source>
        <dbReference type="EMBL" id="SDN07071.1"/>
    </source>
</evidence>
<evidence type="ECO:0000313" key="3">
    <source>
        <dbReference type="Proteomes" id="UP000198704"/>
    </source>
</evidence>
<keyword evidence="3" id="KW-1185">Reference proteome</keyword>
<dbReference type="RefSeq" id="WP_091715534.1">
    <property type="nucleotide sequence ID" value="NZ_FNHS01000005.1"/>
</dbReference>
<feature type="coiled-coil region" evidence="1">
    <location>
        <begin position="23"/>
        <end position="82"/>
    </location>
</feature>
<protein>
    <submittedName>
        <fullName evidence="2">Uncharacterized protein</fullName>
    </submittedName>
</protein>
<keyword evidence="1" id="KW-0175">Coiled coil</keyword>
<reference evidence="3" key="1">
    <citation type="submission" date="2016-10" db="EMBL/GenBank/DDBJ databases">
        <authorList>
            <person name="Varghese N."/>
            <person name="Submissions S."/>
        </authorList>
    </citation>
    <scope>NUCLEOTIDE SEQUENCE [LARGE SCALE GENOMIC DNA]</scope>
    <source>
        <strain evidence="3">BL47</strain>
    </source>
</reference>
<sequence>MAEPQDMIVPLLREIRAEMSAGFERVDRKLEEHDARFDKLERRFDNLREAVNGESVLGRYAAAEVEERLEAIERRLAALEKAG</sequence>
<proteinExistence type="predicted"/>